<reference evidence="5" key="1">
    <citation type="journal article" date="2019" name="Int. J. Syst. Evol. Microbiol.">
        <title>The Global Catalogue of Microorganisms (GCM) 10K type strain sequencing project: providing services to taxonomists for standard genome sequencing and annotation.</title>
        <authorList>
            <consortium name="The Broad Institute Genomics Platform"/>
            <consortium name="The Broad Institute Genome Sequencing Center for Infectious Disease"/>
            <person name="Wu L."/>
            <person name="Ma J."/>
        </authorList>
    </citation>
    <scope>NUCLEOTIDE SEQUENCE [LARGE SCALE GENOMIC DNA]</scope>
    <source>
        <strain evidence="5">CCUG 59778</strain>
    </source>
</reference>
<dbReference type="CDD" id="cd10966">
    <property type="entry name" value="CE4_yadE_5s"/>
    <property type="match status" value="1"/>
</dbReference>
<organism evidence="4 5">
    <name type="scientific">Chungangia koreensis</name>
    <dbReference type="NCBI Taxonomy" id="752657"/>
    <lineage>
        <taxon>Bacteria</taxon>
        <taxon>Bacillati</taxon>
        <taxon>Bacillota</taxon>
        <taxon>Bacilli</taxon>
        <taxon>Lactobacillales</taxon>
        <taxon>Chungangia</taxon>
    </lineage>
</organism>
<name>A0ABV8X3M2_9LACT</name>
<feature type="domain" description="NodB homology" evidence="3">
    <location>
        <begin position="225"/>
        <end position="406"/>
    </location>
</feature>
<evidence type="ECO:0000256" key="1">
    <source>
        <dbReference type="ARBA" id="ARBA00022729"/>
    </source>
</evidence>
<dbReference type="Proteomes" id="UP001595817">
    <property type="component" value="Unassembled WGS sequence"/>
</dbReference>
<dbReference type="RefSeq" id="WP_378153311.1">
    <property type="nucleotide sequence ID" value="NZ_JBHSEC010000006.1"/>
</dbReference>
<evidence type="ECO:0000313" key="5">
    <source>
        <dbReference type="Proteomes" id="UP001595817"/>
    </source>
</evidence>
<keyword evidence="1 2" id="KW-0732">Signal</keyword>
<dbReference type="InterPro" id="IPR002509">
    <property type="entry name" value="NODB_dom"/>
</dbReference>
<dbReference type="InterPro" id="IPR051398">
    <property type="entry name" value="Polysacch_Deacetylase"/>
</dbReference>
<dbReference type="PANTHER" id="PTHR34216">
    <property type="match status" value="1"/>
</dbReference>
<keyword evidence="5" id="KW-1185">Reference proteome</keyword>
<proteinExistence type="predicted"/>
<evidence type="ECO:0000313" key="4">
    <source>
        <dbReference type="EMBL" id="MFC4409978.1"/>
    </source>
</evidence>
<dbReference type="PANTHER" id="PTHR34216:SF13">
    <property type="entry name" value="XYLANASE_CHITIN DEACETYLASE"/>
    <property type="match status" value="1"/>
</dbReference>
<dbReference type="Gene3D" id="3.20.20.370">
    <property type="entry name" value="Glycoside hydrolase/deacetylase"/>
    <property type="match status" value="1"/>
</dbReference>
<feature type="signal peptide" evidence="2">
    <location>
        <begin position="1"/>
        <end position="23"/>
    </location>
</feature>
<sequence>MKKVYRVLFVMGMIFLLSMNFEHQVKGATLGTITLKSNAPAYHLIDGQKVGVATLLKGMSYKVAGEDEKNYHIVFGNDVLSVAKSSAVLSEDQVKIATINDISVATVITEKRTIVSHENKYIGFISKDVRVPVIEELKDTYVVNFGGLEGTVPKSDVKVDTGVPVLMYHHMVEGKMESPHASNRMVIDVEQFKEEMRYLKKNGWHTISLQELQQWLLGNVNLPAKTVVITFDDGITSTVKYAYPMLKDYGFKATSFTITGKIHQQAAPWDIKSFQYVGLKEIKETSDVFDYQHHAFYMHNLTPGTNMGQFVTKSYEEIYDDLEKGKTQLAKAFDHDTSNIKYLAYPFGHYNETTIQAAKAAGIEMAFTTKTGNVKMGDSFYELKRQGIAPEHTIKEFELKLLGEYK</sequence>
<feature type="chain" id="PRO_5047067569" evidence="2">
    <location>
        <begin position="24"/>
        <end position="406"/>
    </location>
</feature>
<gene>
    <name evidence="4" type="ORF">ACFOZY_05935</name>
</gene>
<evidence type="ECO:0000256" key="2">
    <source>
        <dbReference type="SAM" id="SignalP"/>
    </source>
</evidence>
<dbReference type="PROSITE" id="PS51677">
    <property type="entry name" value="NODB"/>
    <property type="match status" value="1"/>
</dbReference>
<comment type="caution">
    <text evidence="4">The sequence shown here is derived from an EMBL/GenBank/DDBJ whole genome shotgun (WGS) entry which is preliminary data.</text>
</comment>
<accession>A0ABV8X3M2</accession>
<dbReference type="InterPro" id="IPR011330">
    <property type="entry name" value="Glyco_hydro/deAcase_b/a-brl"/>
</dbReference>
<evidence type="ECO:0000259" key="3">
    <source>
        <dbReference type="PROSITE" id="PS51677"/>
    </source>
</evidence>
<protein>
    <submittedName>
        <fullName evidence="4">Polysaccharide deacetylase family protein</fullName>
    </submittedName>
</protein>
<dbReference type="SUPFAM" id="SSF88713">
    <property type="entry name" value="Glycoside hydrolase/deacetylase"/>
    <property type="match status" value="1"/>
</dbReference>
<dbReference type="EMBL" id="JBHSEC010000006">
    <property type="protein sequence ID" value="MFC4409978.1"/>
    <property type="molecule type" value="Genomic_DNA"/>
</dbReference>
<dbReference type="Pfam" id="PF01522">
    <property type="entry name" value="Polysacc_deac_1"/>
    <property type="match status" value="1"/>
</dbReference>